<sequence>MLRTPIDVYLANNFNIMKISGFGKVWSVALQIDLIDKDDQ</sequence>
<gene>
    <name evidence="1" type="ORF">SeV_A1634</name>
    <name evidence="2" type="ORF">SeV_A1645</name>
</gene>
<proteinExistence type="predicted"/>
<evidence type="ECO:0000313" key="2">
    <source>
        <dbReference type="EMBL" id="EDZ01149.1"/>
    </source>
</evidence>
<organism evidence="2 3">
    <name type="scientific">Salmonella virchow (strain SL491)</name>
    <dbReference type="NCBI Taxonomy" id="465517"/>
    <lineage>
        <taxon>Bacteria</taxon>
        <taxon>Pseudomonadati</taxon>
        <taxon>Pseudomonadota</taxon>
        <taxon>Gammaproteobacteria</taxon>
        <taxon>Enterobacterales</taxon>
        <taxon>Enterobacteriaceae</taxon>
        <taxon>Salmonella</taxon>
    </lineage>
</organism>
<dbReference type="EMBL" id="ABFH02000002">
    <property type="protein sequence ID" value="EDZ01149.1"/>
    <property type="molecule type" value="Genomic_DNA"/>
</dbReference>
<evidence type="ECO:0000313" key="1">
    <source>
        <dbReference type="EMBL" id="EDZ00357.1"/>
    </source>
</evidence>
<dbReference type="EMBL" id="ABFH02000002">
    <property type="protein sequence ID" value="EDZ00357.1"/>
    <property type="molecule type" value="Genomic_DNA"/>
</dbReference>
<protein>
    <submittedName>
        <fullName evidence="2">Uncharacterized protein</fullName>
    </submittedName>
</protein>
<dbReference type="Proteomes" id="UP000003614">
    <property type="component" value="Unassembled WGS sequence"/>
</dbReference>
<name>A0A6C8EW89_SALV4</name>
<reference evidence="2 3" key="1">
    <citation type="journal article" date="2011" name="J. Bacteriol.">
        <title>Comparative genomics of 28 Salmonella enterica isolates: evidence for CRISPR-mediated adaptive sublineage evolution.</title>
        <authorList>
            <person name="Fricke W.F."/>
            <person name="Mammel M.K."/>
            <person name="McDermott P.F."/>
            <person name="Tartera C."/>
            <person name="White D.G."/>
            <person name="Leclerc J.E."/>
            <person name="Ravel J."/>
            <person name="Cebula T.A."/>
        </authorList>
    </citation>
    <scope>NUCLEOTIDE SEQUENCE [LARGE SCALE GENOMIC DNA]</scope>
    <source>
        <strain evidence="2 3">SL491</strain>
    </source>
</reference>
<accession>A0A6C8EW89</accession>
<comment type="caution">
    <text evidence="2">The sequence shown here is derived from an EMBL/GenBank/DDBJ whole genome shotgun (WGS) entry which is preliminary data.</text>
</comment>
<evidence type="ECO:0000313" key="3">
    <source>
        <dbReference type="Proteomes" id="UP000003614"/>
    </source>
</evidence>
<dbReference type="AlphaFoldDB" id="A0A6C8EW89"/>